<protein>
    <recommendedName>
        <fullName evidence="3 4">IMP cyclohydrolase</fullName>
        <ecNumber evidence="3 4">3.5.4.10</ecNumber>
    </recommendedName>
    <alternativeName>
        <fullName evidence="3">IMP synthase</fullName>
    </alternativeName>
    <alternativeName>
        <fullName evidence="3">Inosinicase</fullName>
    </alternativeName>
</protein>
<dbReference type="Gene3D" id="3.60.20.20">
    <property type="entry name" value="Inosine monophosphate cyclohydrolase-like"/>
    <property type="match status" value="1"/>
</dbReference>
<dbReference type="STRING" id="456320.Mvol_0162"/>
<sequence>MYLGRFLILGKTEEGNPFVTYRVSSRSFPNRISKEMDENTIAIVPKDLEEMFKNTYITYNCVKIVKDENNSENDVIVATNGSQTDIIADKIRLGLPLRDALSLTMIAMDYEKDDYNTPRISVAFSKNEAYMSYVSKDDIRVKKVDLEVGEAYYLSVYEGCKITSHQTIAVDVKTAEEISKNIMEHEYFENPVTCATVMLTNNGIEKSLI</sequence>
<evidence type="ECO:0000256" key="2">
    <source>
        <dbReference type="ARBA" id="ARBA00022801"/>
    </source>
</evidence>
<keyword evidence="1 3" id="KW-0658">Purine biosynthesis</keyword>
<dbReference type="UniPathway" id="UPA00074">
    <property type="reaction ID" value="UER00135"/>
</dbReference>
<dbReference type="NCBIfam" id="TIGR01922">
    <property type="entry name" value="purO_arch"/>
    <property type="match status" value="1"/>
</dbReference>
<name>D7DRR2_METV3</name>
<evidence type="ECO:0000313" key="7">
    <source>
        <dbReference type="Proteomes" id="UP000007722"/>
    </source>
</evidence>
<dbReference type="EMBL" id="CP002057">
    <property type="protein sequence ID" value="ADI35822.1"/>
    <property type="molecule type" value="Genomic_DNA"/>
</dbReference>
<dbReference type="AlphaFoldDB" id="D7DRR2"/>
<dbReference type="HOGENOM" id="CLU_1352116_0_0_2"/>
<evidence type="ECO:0000256" key="3">
    <source>
        <dbReference type="HAMAP-Rule" id="MF_00705"/>
    </source>
</evidence>
<dbReference type="eggNOG" id="arCOG04727">
    <property type="taxonomic scope" value="Archaea"/>
</dbReference>
<evidence type="ECO:0000256" key="4">
    <source>
        <dbReference type="NCBIfam" id="TIGR01922"/>
    </source>
</evidence>
<keyword evidence="2 3" id="KW-0378">Hydrolase</keyword>
<dbReference type="Pfam" id="PF07826">
    <property type="entry name" value="IMP_cyclohyd"/>
    <property type="match status" value="1"/>
</dbReference>
<dbReference type="InterPro" id="IPR036795">
    <property type="entry name" value="IMP_cyclohydrolase-like_sf"/>
</dbReference>
<comment type="pathway">
    <text evidence="3">Purine metabolism; IMP biosynthesis via de novo pathway; IMP from 5-formamido-1-(5-phospho-D-ribosyl)imidazole-4-carboxamide: step 1/1.</text>
</comment>
<dbReference type="SUPFAM" id="SSF75569">
    <property type="entry name" value="Archaeal IMP cyclohydrolase PurO"/>
    <property type="match status" value="1"/>
</dbReference>
<accession>D7DRR2</accession>
<gene>
    <name evidence="3" type="primary">purO</name>
    <name evidence="6" type="ordered locus">Mvol_0162</name>
</gene>
<dbReference type="OrthoDB" id="92928at2157"/>
<dbReference type="PIRSF" id="PIRSF004866">
    <property type="entry name" value="IMP_cclhdr_arch"/>
    <property type="match status" value="1"/>
</dbReference>
<comment type="function">
    <text evidence="3">Catalyzes the cyclization of 5-formylamidoimidazole-4-carboxamide ribonucleotide to IMP.</text>
</comment>
<evidence type="ECO:0000259" key="5">
    <source>
        <dbReference type="Pfam" id="PF07826"/>
    </source>
</evidence>
<dbReference type="GO" id="GO:0006189">
    <property type="term" value="P:'de novo' IMP biosynthetic process"/>
    <property type="evidence" value="ECO:0007669"/>
    <property type="project" value="UniProtKB-UniRule"/>
</dbReference>
<dbReference type="Proteomes" id="UP000007722">
    <property type="component" value="Chromosome"/>
</dbReference>
<comment type="catalytic activity">
    <reaction evidence="3">
        <text>IMP + H2O = 5-formamido-1-(5-phospho-D-ribosyl)imidazole-4-carboxamide</text>
        <dbReference type="Rhea" id="RHEA:18445"/>
        <dbReference type="ChEBI" id="CHEBI:15377"/>
        <dbReference type="ChEBI" id="CHEBI:58053"/>
        <dbReference type="ChEBI" id="CHEBI:58467"/>
        <dbReference type="EC" id="3.5.4.10"/>
    </reaction>
</comment>
<keyword evidence="7" id="KW-1185">Reference proteome</keyword>
<feature type="domain" description="Inosine monophosphate cyclohydrolase-like" evidence="5">
    <location>
        <begin position="2"/>
        <end position="202"/>
    </location>
</feature>
<comment type="similarity">
    <text evidence="3">Belongs to the archaeal IMP cyclohydrolase family.</text>
</comment>
<dbReference type="NCBIfam" id="NF003167">
    <property type="entry name" value="PRK04151.1"/>
    <property type="match status" value="1"/>
</dbReference>
<dbReference type="InterPro" id="IPR010191">
    <property type="entry name" value="IMP_cyclohydrolase"/>
</dbReference>
<evidence type="ECO:0000256" key="1">
    <source>
        <dbReference type="ARBA" id="ARBA00022755"/>
    </source>
</evidence>
<proteinExistence type="inferred from homology"/>
<dbReference type="InterPro" id="IPR020600">
    <property type="entry name" value="IMP_cyclohydrolase-like"/>
</dbReference>
<dbReference type="InParanoid" id="D7DRR2"/>
<dbReference type="EC" id="3.5.4.10" evidence="3 4"/>
<dbReference type="KEGG" id="mvo:Mvol_0162"/>
<dbReference type="HAMAP" id="MF_00705">
    <property type="entry name" value="IMP_cyclohydrol"/>
    <property type="match status" value="1"/>
</dbReference>
<organism evidence="6 7">
    <name type="scientific">Methanococcus voltae (strain ATCC BAA-1334 / A3)</name>
    <dbReference type="NCBI Taxonomy" id="456320"/>
    <lineage>
        <taxon>Archaea</taxon>
        <taxon>Methanobacteriati</taxon>
        <taxon>Methanobacteriota</taxon>
        <taxon>Methanomada group</taxon>
        <taxon>Methanococci</taxon>
        <taxon>Methanococcales</taxon>
        <taxon>Methanococcaceae</taxon>
        <taxon>Methanococcus</taxon>
    </lineage>
</organism>
<evidence type="ECO:0000313" key="6">
    <source>
        <dbReference type="EMBL" id="ADI35822.1"/>
    </source>
</evidence>
<dbReference type="GO" id="GO:0003937">
    <property type="term" value="F:IMP cyclohydrolase activity"/>
    <property type="evidence" value="ECO:0007669"/>
    <property type="project" value="UniProtKB-UniRule"/>
</dbReference>
<reference evidence="6 7" key="1">
    <citation type="submission" date="2010-05" db="EMBL/GenBank/DDBJ databases">
        <title>Complete sequence of Methanococcus voltae A3.</title>
        <authorList>
            <consortium name="US DOE Joint Genome Institute"/>
            <person name="Lucas S."/>
            <person name="Copeland A."/>
            <person name="Lapidus A."/>
            <person name="Cheng J.-F."/>
            <person name="Bruce D."/>
            <person name="Goodwin L."/>
            <person name="Pitluck S."/>
            <person name="Lowry S."/>
            <person name="Clum A."/>
            <person name="Land M."/>
            <person name="Hauser L."/>
            <person name="Kyrpides N."/>
            <person name="Mikhailova N."/>
            <person name="Whitman W.B."/>
            <person name="Woyke T."/>
        </authorList>
    </citation>
    <scope>NUCLEOTIDE SEQUENCE [LARGE SCALE GENOMIC DNA]</scope>
    <source>
        <strain evidence="7">ATCC BAA-1334 / A3</strain>
    </source>
</reference>